<feature type="transmembrane region" description="Helical" evidence="1">
    <location>
        <begin position="369"/>
        <end position="388"/>
    </location>
</feature>
<feature type="transmembrane region" description="Helical" evidence="1">
    <location>
        <begin position="424"/>
        <end position="445"/>
    </location>
</feature>
<evidence type="ECO:0000313" key="2">
    <source>
        <dbReference type="EMBL" id="OSJ21490.1"/>
    </source>
</evidence>
<accession>A0A1Y2J9E4</accession>
<dbReference type="AlphaFoldDB" id="A0A1Y2J9E4"/>
<feature type="transmembrane region" description="Helical" evidence="1">
    <location>
        <begin position="289"/>
        <end position="317"/>
    </location>
</feature>
<gene>
    <name evidence="2" type="ORF">BSZ19_49710</name>
</gene>
<feature type="transmembrane region" description="Helical" evidence="1">
    <location>
        <begin position="198"/>
        <end position="221"/>
    </location>
</feature>
<comment type="caution">
    <text evidence="2">The sequence shown here is derived from an EMBL/GenBank/DDBJ whole genome shotgun (WGS) entry which is preliminary data.</text>
</comment>
<feature type="transmembrane region" description="Helical" evidence="1">
    <location>
        <begin position="54"/>
        <end position="71"/>
    </location>
</feature>
<feature type="transmembrane region" description="Helical" evidence="1">
    <location>
        <begin position="175"/>
        <end position="192"/>
    </location>
</feature>
<reference evidence="2 3" key="1">
    <citation type="submission" date="2017-03" db="EMBL/GenBank/DDBJ databases">
        <title>Whole genome sequences of fourteen strains of Bradyrhizobium canariense and one strain of Bradyrhizobium japonicum isolated from Lupinus (Papilionoideae: Genisteae) species in Algeria.</title>
        <authorList>
            <person name="Crovadore J."/>
            <person name="Chekireb D."/>
            <person name="Brachmann A."/>
            <person name="Chablais R."/>
            <person name="Cochard B."/>
            <person name="Lefort F."/>
        </authorList>
    </citation>
    <scope>NUCLEOTIDE SEQUENCE [LARGE SCALE GENOMIC DNA]</scope>
    <source>
        <strain evidence="2 3">UBMA197</strain>
    </source>
</reference>
<keyword evidence="1" id="KW-0812">Transmembrane</keyword>
<sequence>MSATSAIACAIVRWPLGSPHWSAFVKAFLLLAAVVSCLPALSSRRHHGTSHARVVLSVIAIIFLPCLAWFSRALADIIAYPVLLGMVFLGLQRAAGVVRNMAPRTSMLAVVCGCGAGIGYFFVVNSRGYATVLTPEQAATGLQHLDTLYHASIANMLINFGHLSTGLDGFMPMKYHVLSHIWMGCVGLWLGVTTLESYYLTAQIIAIPLLLFSLIMAGLLLRRSAEGLSDSALVTLVPLLLLMIADLWGWTSYLVSESYFVSLFLLLLALPLLPEIADERSPLGPPLTALAVAGTLVLFSKISVGVIFWGAVGFLLWRRLGLTLLNFIKVAAPIVPLVWLASAIGSPEAGEYVHALRPLAFVREFPRGSLPNIVANLVLLYGAARLWLCGISAEMRLAEALALFALGSLAPALLLDIIGGSAFYFANVGTFVCIAFLTAYGGPILERRNPRAFRPAVILMVIAVVVLATNEKRCSPIELARQFQELRARAHTLAGRGEAAPLPTLHATAALLAPGGSLRGEIGDDVRHTPGGQSIETLLSLSGGRTRQTAVFVVPDNRPFWTTYIDCRGDPLFIPAVLGLPMLKGINPAEFGCPKDRYYLGAHNAEDAISDVASDDQLCARAARWGLGDILVLSTPQVGRKLSCAVPRS</sequence>
<feature type="transmembrane region" description="Helical" evidence="1">
    <location>
        <begin position="259"/>
        <end position="277"/>
    </location>
</feature>
<keyword evidence="1" id="KW-0472">Membrane</keyword>
<feature type="transmembrane region" description="Helical" evidence="1">
    <location>
        <begin position="23"/>
        <end position="42"/>
    </location>
</feature>
<keyword evidence="1" id="KW-1133">Transmembrane helix</keyword>
<feature type="transmembrane region" description="Helical" evidence="1">
    <location>
        <begin position="233"/>
        <end position="253"/>
    </location>
</feature>
<feature type="transmembrane region" description="Helical" evidence="1">
    <location>
        <begin position="107"/>
        <end position="127"/>
    </location>
</feature>
<name>A0A1Y2J9E4_BRAJP</name>
<evidence type="ECO:0000256" key="1">
    <source>
        <dbReference type="SAM" id="Phobius"/>
    </source>
</evidence>
<protein>
    <recommendedName>
        <fullName evidence="4">DUF2079 domain-containing protein</fullName>
    </recommendedName>
</protein>
<proteinExistence type="predicted"/>
<dbReference type="Proteomes" id="UP000193335">
    <property type="component" value="Unassembled WGS sequence"/>
</dbReference>
<feature type="transmembrane region" description="Helical" evidence="1">
    <location>
        <begin position="452"/>
        <end position="469"/>
    </location>
</feature>
<feature type="transmembrane region" description="Helical" evidence="1">
    <location>
        <begin position="77"/>
        <end position="95"/>
    </location>
</feature>
<feature type="transmembrane region" description="Helical" evidence="1">
    <location>
        <begin position="400"/>
        <end position="418"/>
    </location>
</feature>
<dbReference type="EMBL" id="NAFL01000287">
    <property type="protein sequence ID" value="OSJ21490.1"/>
    <property type="molecule type" value="Genomic_DNA"/>
</dbReference>
<organism evidence="2 3">
    <name type="scientific">Bradyrhizobium japonicum</name>
    <dbReference type="NCBI Taxonomy" id="375"/>
    <lineage>
        <taxon>Bacteria</taxon>
        <taxon>Pseudomonadati</taxon>
        <taxon>Pseudomonadota</taxon>
        <taxon>Alphaproteobacteria</taxon>
        <taxon>Hyphomicrobiales</taxon>
        <taxon>Nitrobacteraceae</taxon>
        <taxon>Bradyrhizobium</taxon>
    </lineage>
</organism>
<evidence type="ECO:0008006" key="4">
    <source>
        <dbReference type="Google" id="ProtNLM"/>
    </source>
</evidence>
<evidence type="ECO:0000313" key="3">
    <source>
        <dbReference type="Proteomes" id="UP000193335"/>
    </source>
</evidence>